<dbReference type="Pfam" id="PF16990">
    <property type="entry name" value="CBM_35"/>
    <property type="match status" value="2"/>
</dbReference>
<dbReference type="Gene3D" id="3.90.182.10">
    <property type="entry name" value="Toxin - Anthrax Protective Antigen,domain 1"/>
    <property type="match status" value="1"/>
</dbReference>
<dbReference type="InterPro" id="IPR011042">
    <property type="entry name" value="6-blade_b-propeller_TolB-like"/>
</dbReference>
<feature type="domain" description="CBM6" evidence="2">
    <location>
        <begin position="662"/>
        <end position="790"/>
    </location>
</feature>
<evidence type="ECO:0000313" key="5">
    <source>
        <dbReference type="Proteomes" id="UP000190797"/>
    </source>
</evidence>
<dbReference type="InterPro" id="IPR037524">
    <property type="entry name" value="PA14/GLEYA"/>
</dbReference>
<dbReference type="GO" id="GO:0030246">
    <property type="term" value="F:carbohydrate binding"/>
    <property type="evidence" value="ECO:0007669"/>
    <property type="project" value="InterPro"/>
</dbReference>
<feature type="chain" id="PRO_5013273608" evidence="1">
    <location>
        <begin position="26"/>
        <end position="1113"/>
    </location>
</feature>
<evidence type="ECO:0000313" key="4">
    <source>
        <dbReference type="EMBL" id="AQZ61445.1"/>
    </source>
</evidence>
<evidence type="ECO:0000259" key="2">
    <source>
        <dbReference type="PROSITE" id="PS51175"/>
    </source>
</evidence>
<dbReference type="KEGG" id="noa:BKM31_08130"/>
<dbReference type="Proteomes" id="UP000190797">
    <property type="component" value="Chromosome"/>
</dbReference>
<dbReference type="PANTHER" id="PTHR33546:SF1">
    <property type="entry name" value="LARGE, MULTIFUNCTIONAL SECRETED PROTEIN"/>
    <property type="match status" value="1"/>
</dbReference>
<dbReference type="InterPro" id="IPR011658">
    <property type="entry name" value="PA14_dom"/>
</dbReference>
<sequence>MRKIPLLSLLALLLTCLVVPAPAHAEVPPQEPGVTLRTYDVQVELSKLCTLKPGQTPNVDKLMPTIDWTSDADFGLTDMFVTEVVGNINIAAAGTYEFRLTSDDGSRLRIDDTVVVTNDGRHGPIAIDGTITLTPGYHALRVDHFEHLYGQQLKLEWKPPGAADFALVPTSVLSTDADVVRVTAPGRKECESGADSPGDGLPLQSVHPDLTLTDLRPAGFEPQVSAMDWLPDGRLAIATWGGSENRLGEVYLLGNVTGATSPERVTTKRIASGLQEPMGIKYVDGKLYVSEKSRLVELNDTNGDEVADDLRTVATWPFGGNFHEFAFGMLYRDGHFYINLSVAIDFGGATTDPQPVRDRGTTIKVSKATGKVEYLAGGLRTPNGIGWGPEGELFVTDNQGGWLPASKLVHIKKDRFFNHYTNPDGPFEEQPVSAPVLWLPHNEIANSPSNPVVLKRGRFAGQVLFGDVTYGGIQRAYLEKVGGEYQGAVFRFTQGLEAGVNRISLGPDGAIYAGGLGAGGNWGQPGKLTYGLQKLTPGDGKAFDILKMRAVEGGFELEYTQPLSAETAASLASRYQAVQWRYVAASTYGGPKVDEEPLTVTAAKLTAGGRKVRLAIDGLKPGRVVHLRSPRPFSSASGQPLWSTEAWYTLNSLAGGQAVADTTYEAESASPSGGAKLNTDHASYSGSGFVDGYWSAGASTRFAVRVPEAGTYQVGLRYSNGPHPAPGTKSLSVYVNGAKVRQVPLATTETWDQWATRIEPLVLKAGANTIAYTYDSGDAGNVNLDAITVSARPVQEAEQAALRGGAAVSTDHQGYTGKGFVGGYTAQGASTTFTVRADTAGRHNVGLRYAAPEGTSVSVYVNGAKVRQVRLAATGGWDDWAVQTEPLDLKRGANKIAYRYDAGDKGGLSLDHLTAAKAERITLFDGSSLAAWEKRSGGAATWPIANGSIEAYGGDIRTRRTFGDFKLHVEWYEPDYPPDVTGQQRGNSGVFLQERYEVQVLESYGDTTPAANEAGAIYNKRAPDRNMATASGTWQTYDITFRAARYTSAGVKTDDARVTVVWNGVTVHDDVPIDGGTGDHLPESAASGAIRLQDHGDPGENPRFRNVWIEPVS</sequence>
<feature type="domain" description="CBM6" evidence="2">
    <location>
        <begin position="792"/>
        <end position="916"/>
    </location>
</feature>
<dbReference type="Pfam" id="PF07691">
    <property type="entry name" value="PA14"/>
    <property type="match status" value="1"/>
</dbReference>
<dbReference type="SUPFAM" id="SSF56988">
    <property type="entry name" value="Anthrax protective antigen"/>
    <property type="match status" value="1"/>
</dbReference>
<dbReference type="CDD" id="cd04083">
    <property type="entry name" value="CBM35_Lmo2446-like"/>
    <property type="match status" value="2"/>
</dbReference>
<keyword evidence="1" id="KW-0732">Signal</keyword>
<keyword evidence="5" id="KW-1185">Reference proteome</keyword>
<dbReference type="PANTHER" id="PTHR33546">
    <property type="entry name" value="LARGE, MULTIFUNCTIONAL SECRETED PROTEIN-RELATED"/>
    <property type="match status" value="1"/>
</dbReference>
<dbReference type="Gene3D" id="2.60.120.260">
    <property type="entry name" value="Galactose-binding domain-like"/>
    <property type="match status" value="2"/>
</dbReference>
<dbReference type="InterPro" id="IPR008979">
    <property type="entry name" value="Galactose-bd-like_sf"/>
</dbReference>
<name>A0A1U9ZU20_9ACTN</name>
<dbReference type="EMBL" id="CP017717">
    <property type="protein sequence ID" value="AQZ61445.1"/>
    <property type="molecule type" value="Genomic_DNA"/>
</dbReference>
<dbReference type="GO" id="GO:0016787">
    <property type="term" value="F:hydrolase activity"/>
    <property type="evidence" value="ECO:0007669"/>
    <property type="project" value="InterPro"/>
</dbReference>
<accession>A0A1U9ZU20</accession>
<dbReference type="Gene3D" id="2.60.120.560">
    <property type="entry name" value="Exo-inulinase, domain 1"/>
    <property type="match status" value="1"/>
</dbReference>
<dbReference type="SMART" id="SM00758">
    <property type="entry name" value="PA14"/>
    <property type="match status" value="1"/>
</dbReference>
<protein>
    <submittedName>
        <fullName evidence="4">Uncharacterized protein</fullName>
    </submittedName>
</protein>
<dbReference type="InterPro" id="IPR005084">
    <property type="entry name" value="CBM6"/>
</dbReference>
<dbReference type="SUPFAM" id="SSF49785">
    <property type="entry name" value="Galactose-binding domain-like"/>
    <property type="match status" value="2"/>
</dbReference>
<dbReference type="PROSITE" id="PS51820">
    <property type="entry name" value="PA14"/>
    <property type="match status" value="1"/>
</dbReference>
<feature type="domain" description="PA14" evidence="3">
    <location>
        <begin position="29"/>
        <end position="172"/>
    </location>
</feature>
<evidence type="ECO:0000259" key="3">
    <source>
        <dbReference type="PROSITE" id="PS51820"/>
    </source>
</evidence>
<dbReference type="RefSeq" id="WP_080037569.1">
    <property type="nucleotide sequence ID" value="NZ_CP017717.1"/>
</dbReference>
<dbReference type="AlphaFoldDB" id="A0A1U9ZU20"/>
<dbReference type="Gene3D" id="2.120.10.30">
    <property type="entry name" value="TolB, C-terminal domain"/>
    <property type="match status" value="1"/>
</dbReference>
<dbReference type="STRING" id="1909395.BKM31_08130"/>
<dbReference type="Pfam" id="PF06439">
    <property type="entry name" value="3keto-disac_hyd"/>
    <property type="match status" value="1"/>
</dbReference>
<dbReference type="OrthoDB" id="9813184at2"/>
<reference evidence="5" key="1">
    <citation type="journal article" date="2017" name="Med. Chem. Commun.">
        <title>Nonomuraea sp. ATCC 55076 harbours the largest actinomycete chromosome to date and the kistamicin biosynthetic gene cluster.</title>
        <authorList>
            <person name="Nazari B."/>
            <person name="Forneris C.C."/>
            <person name="Gibson M.I."/>
            <person name="Moon K."/>
            <person name="Schramma K.R."/>
            <person name="Seyedsayamdost M.R."/>
        </authorList>
    </citation>
    <scope>NUCLEOTIDE SEQUENCE [LARGE SCALE GENOMIC DNA]</scope>
    <source>
        <strain evidence="5">ATCC 55076</strain>
    </source>
</reference>
<proteinExistence type="predicted"/>
<dbReference type="InterPro" id="IPR010496">
    <property type="entry name" value="AL/BT2_dom"/>
</dbReference>
<organism evidence="4 5">
    <name type="scientific">[Actinomadura] parvosata subsp. kistnae</name>
    <dbReference type="NCBI Taxonomy" id="1909395"/>
    <lineage>
        <taxon>Bacteria</taxon>
        <taxon>Bacillati</taxon>
        <taxon>Actinomycetota</taxon>
        <taxon>Actinomycetes</taxon>
        <taxon>Streptosporangiales</taxon>
        <taxon>Streptosporangiaceae</taxon>
        <taxon>Nonomuraea</taxon>
    </lineage>
</organism>
<feature type="signal peptide" evidence="1">
    <location>
        <begin position="1"/>
        <end position="25"/>
    </location>
</feature>
<dbReference type="SUPFAM" id="SSF63829">
    <property type="entry name" value="Calcium-dependent phosphotriesterase"/>
    <property type="match status" value="1"/>
</dbReference>
<evidence type="ECO:0000256" key="1">
    <source>
        <dbReference type="SAM" id="SignalP"/>
    </source>
</evidence>
<dbReference type="PROSITE" id="PS51175">
    <property type="entry name" value="CBM6"/>
    <property type="match status" value="2"/>
</dbReference>
<gene>
    <name evidence="4" type="ORF">BKM31_08130</name>
</gene>